<evidence type="ECO:0000259" key="11">
    <source>
        <dbReference type="PROSITE" id="PS50109"/>
    </source>
</evidence>
<dbReference type="InterPro" id="IPR013727">
    <property type="entry name" value="2CSK_N"/>
</dbReference>
<evidence type="ECO:0000256" key="6">
    <source>
        <dbReference type="ARBA" id="ARBA00022692"/>
    </source>
</evidence>
<dbReference type="GO" id="GO:0004673">
    <property type="term" value="F:protein histidine kinase activity"/>
    <property type="evidence" value="ECO:0007669"/>
    <property type="project" value="UniProtKB-EC"/>
</dbReference>
<dbReference type="InterPro" id="IPR050428">
    <property type="entry name" value="TCS_sensor_his_kinase"/>
</dbReference>
<dbReference type="SMART" id="SM00388">
    <property type="entry name" value="HisKA"/>
    <property type="match status" value="1"/>
</dbReference>
<dbReference type="PANTHER" id="PTHR45436:SF1">
    <property type="entry name" value="SENSOR PROTEIN QSEC"/>
    <property type="match status" value="1"/>
</dbReference>
<keyword evidence="13" id="KW-1185">Reference proteome</keyword>
<dbReference type="RefSeq" id="WP_309830678.1">
    <property type="nucleotide sequence ID" value="NZ_JAVIZX010000001.1"/>
</dbReference>
<dbReference type="InterPro" id="IPR004358">
    <property type="entry name" value="Sig_transdc_His_kin-like_C"/>
</dbReference>
<keyword evidence="5 12" id="KW-0808">Transferase</keyword>
<feature type="transmembrane region" description="Helical" evidence="10">
    <location>
        <begin position="29"/>
        <end position="49"/>
    </location>
</feature>
<dbReference type="Pfam" id="PF00512">
    <property type="entry name" value="HisKA"/>
    <property type="match status" value="1"/>
</dbReference>
<organism evidence="12 13">
    <name type="scientific">Paracidovorax wautersii</name>
    <dbReference type="NCBI Taxonomy" id="1177982"/>
    <lineage>
        <taxon>Bacteria</taxon>
        <taxon>Pseudomonadati</taxon>
        <taxon>Pseudomonadota</taxon>
        <taxon>Betaproteobacteria</taxon>
        <taxon>Burkholderiales</taxon>
        <taxon>Comamonadaceae</taxon>
        <taxon>Paracidovorax</taxon>
    </lineage>
</organism>
<keyword evidence="8 10" id="KW-1133">Transmembrane helix</keyword>
<keyword evidence="7 12" id="KW-0418">Kinase</keyword>
<dbReference type="Gene3D" id="1.10.287.130">
    <property type="match status" value="1"/>
</dbReference>
<dbReference type="SUPFAM" id="SSF47384">
    <property type="entry name" value="Homodimeric domain of signal transducing histidine kinase"/>
    <property type="match status" value="1"/>
</dbReference>
<comment type="catalytic activity">
    <reaction evidence="1">
        <text>ATP + protein L-histidine = ADP + protein N-phospho-L-histidine.</text>
        <dbReference type="EC" id="2.7.13.3"/>
    </reaction>
</comment>
<keyword evidence="9 10" id="KW-0472">Membrane</keyword>
<name>A0ABU1IEX7_9BURK</name>
<accession>A0ABU1IEX7</accession>
<protein>
    <recommendedName>
        <fullName evidence="3">histidine kinase</fullName>
        <ecNumber evidence="3">2.7.13.3</ecNumber>
    </recommendedName>
</protein>
<dbReference type="InterPro" id="IPR005467">
    <property type="entry name" value="His_kinase_dom"/>
</dbReference>
<evidence type="ECO:0000313" key="12">
    <source>
        <dbReference type="EMBL" id="MDR6215776.1"/>
    </source>
</evidence>
<dbReference type="InterPro" id="IPR003661">
    <property type="entry name" value="HisK_dim/P_dom"/>
</dbReference>
<evidence type="ECO:0000256" key="8">
    <source>
        <dbReference type="ARBA" id="ARBA00022989"/>
    </source>
</evidence>
<dbReference type="InterPro" id="IPR036097">
    <property type="entry name" value="HisK_dim/P_sf"/>
</dbReference>
<dbReference type="CDD" id="cd00082">
    <property type="entry name" value="HisKA"/>
    <property type="match status" value="1"/>
</dbReference>
<evidence type="ECO:0000313" key="13">
    <source>
        <dbReference type="Proteomes" id="UP001267710"/>
    </source>
</evidence>
<dbReference type="Pfam" id="PF08521">
    <property type="entry name" value="2CSK_N"/>
    <property type="match status" value="1"/>
</dbReference>
<evidence type="ECO:0000256" key="10">
    <source>
        <dbReference type="SAM" id="Phobius"/>
    </source>
</evidence>
<dbReference type="EMBL" id="JAVIZX010000001">
    <property type="protein sequence ID" value="MDR6215776.1"/>
    <property type="molecule type" value="Genomic_DNA"/>
</dbReference>
<dbReference type="SUPFAM" id="SSF55874">
    <property type="entry name" value="ATPase domain of HSP90 chaperone/DNA topoisomerase II/histidine kinase"/>
    <property type="match status" value="1"/>
</dbReference>
<evidence type="ECO:0000256" key="2">
    <source>
        <dbReference type="ARBA" id="ARBA00004370"/>
    </source>
</evidence>
<dbReference type="PROSITE" id="PS50109">
    <property type="entry name" value="HIS_KIN"/>
    <property type="match status" value="1"/>
</dbReference>
<evidence type="ECO:0000256" key="1">
    <source>
        <dbReference type="ARBA" id="ARBA00000085"/>
    </source>
</evidence>
<dbReference type="EC" id="2.7.13.3" evidence="3"/>
<dbReference type="CDD" id="cd00075">
    <property type="entry name" value="HATPase"/>
    <property type="match status" value="1"/>
</dbReference>
<dbReference type="PANTHER" id="PTHR45436">
    <property type="entry name" value="SENSOR HISTIDINE KINASE YKOH"/>
    <property type="match status" value="1"/>
</dbReference>
<dbReference type="InterPro" id="IPR036890">
    <property type="entry name" value="HATPase_C_sf"/>
</dbReference>
<dbReference type="InterPro" id="IPR003594">
    <property type="entry name" value="HATPase_dom"/>
</dbReference>
<dbReference type="Gene3D" id="3.30.565.10">
    <property type="entry name" value="Histidine kinase-like ATPase, C-terminal domain"/>
    <property type="match status" value="1"/>
</dbReference>
<evidence type="ECO:0000256" key="5">
    <source>
        <dbReference type="ARBA" id="ARBA00022679"/>
    </source>
</evidence>
<evidence type="ECO:0000256" key="4">
    <source>
        <dbReference type="ARBA" id="ARBA00022553"/>
    </source>
</evidence>
<comment type="subcellular location">
    <subcellularLocation>
        <location evidence="2">Membrane</location>
    </subcellularLocation>
</comment>
<evidence type="ECO:0000256" key="7">
    <source>
        <dbReference type="ARBA" id="ARBA00022777"/>
    </source>
</evidence>
<keyword evidence="4" id="KW-0597">Phosphoprotein</keyword>
<proteinExistence type="predicted"/>
<comment type="caution">
    <text evidence="12">The sequence shown here is derived from an EMBL/GenBank/DDBJ whole genome shotgun (WGS) entry which is preliminary data.</text>
</comment>
<sequence length="532" mass="56772">MSAAAKADGGARAHTARPAARSLPSVRRMLLVSIGTLFLLATVALFFAARSYGLRAADRSYDHLLRASALSMADSVGFVQGQWQVDLPYAALDLLAMAPQDRAFYRIAGPDGQTITGYGDLPAPPERPAAGAGDGAAVFFDATYRGEAVRFSVVPRYIAGAAGSGQVWVQVGQTRLARDALAADIVWRATAGIVGLMAGVFLLLWLGVHRALRPLARLEQELLARPASDLRPVATPVPQELAQVVRALDGFMGRLAVNLDALRTFIAEAAHQMRTPLAALIAQAQEGLDDDDPQAQRRSLQAVERNATRLRRLLNQLLSDASVAHQGHLQRFGRVELVALLREALRDVVPRAEPQPQVCLWWGAEEGDLLSKEELLAQYPPALEAKNMLKSFPPQAWVQGDALMLREAFKNLVDNALRHGRPEQGPIDVRVHAAPLSPDGLEASAPGWRVAVTDQGPGVPVGQQDRLFERFVRGHGAAAGGAGLGLAIVQRVVQSHGGRIDAGNRPGGGWSVALWLPGAAEDEGATAQEAAA</sequence>
<dbReference type="SMART" id="SM00387">
    <property type="entry name" value="HATPase_c"/>
    <property type="match status" value="1"/>
</dbReference>
<dbReference type="Pfam" id="PF02518">
    <property type="entry name" value="HATPase_c"/>
    <property type="match status" value="1"/>
</dbReference>
<dbReference type="PRINTS" id="PR00344">
    <property type="entry name" value="BCTRLSENSOR"/>
</dbReference>
<evidence type="ECO:0000256" key="3">
    <source>
        <dbReference type="ARBA" id="ARBA00012438"/>
    </source>
</evidence>
<gene>
    <name evidence="12" type="ORF">QE399_003465</name>
</gene>
<evidence type="ECO:0000256" key="9">
    <source>
        <dbReference type="ARBA" id="ARBA00023136"/>
    </source>
</evidence>
<feature type="transmembrane region" description="Helical" evidence="10">
    <location>
        <begin position="185"/>
        <end position="208"/>
    </location>
</feature>
<feature type="domain" description="Histidine kinase" evidence="11">
    <location>
        <begin position="268"/>
        <end position="520"/>
    </location>
</feature>
<keyword evidence="6 10" id="KW-0812">Transmembrane</keyword>
<dbReference type="Proteomes" id="UP001267710">
    <property type="component" value="Unassembled WGS sequence"/>
</dbReference>
<reference evidence="12 13" key="1">
    <citation type="submission" date="2023-08" db="EMBL/GenBank/DDBJ databases">
        <title>Functional and genomic diversity of the sorghum phyllosphere microbiome.</title>
        <authorList>
            <person name="Shade A."/>
        </authorList>
    </citation>
    <scope>NUCLEOTIDE SEQUENCE [LARGE SCALE GENOMIC DNA]</scope>
    <source>
        <strain evidence="12 13">SORGH_AS_0335</strain>
    </source>
</reference>